<name>A0ABP1RQT3_9HEXA</name>
<dbReference type="PROSITE" id="PS50157">
    <property type="entry name" value="ZINC_FINGER_C2H2_2"/>
    <property type="match status" value="5"/>
</dbReference>
<dbReference type="Gene3D" id="3.30.160.60">
    <property type="entry name" value="Classic Zinc Finger"/>
    <property type="match status" value="4"/>
</dbReference>
<feature type="domain" description="C2H2-type" evidence="3">
    <location>
        <begin position="257"/>
        <end position="284"/>
    </location>
</feature>
<comment type="caution">
    <text evidence="4">The sequence shown here is derived from an EMBL/GenBank/DDBJ whole genome shotgun (WGS) entry which is preliminary data.</text>
</comment>
<feature type="region of interest" description="Disordered" evidence="2">
    <location>
        <begin position="337"/>
        <end position="359"/>
    </location>
</feature>
<dbReference type="Pfam" id="PF00096">
    <property type="entry name" value="zf-C2H2"/>
    <property type="match status" value="3"/>
</dbReference>
<feature type="compositionally biased region" description="Polar residues" evidence="2">
    <location>
        <begin position="1"/>
        <end position="27"/>
    </location>
</feature>
<dbReference type="InterPro" id="IPR013087">
    <property type="entry name" value="Znf_C2H2_type"/>
</dbReference>
<feature type="compositionally biased region" description="Basic residues" evidence="2">
    <location>
        <begin position="350"/>
        <end position="359"/>
    </location>
</feature>
<feature type="domain" description="C2H2-type" evidence="3">
    <location>
        <begin position="285"/>
        <end position="313"/>
    </location>
</feature>
<evidence type="ECO:0000256" key="1">
    <source>
        <dbReference type="PROSITE-ProRule" id="PRU00042"/>
    </source>
</evidence>
<dbReference type="InterPro" id="IPR050457">
    <property type="entry name" value="ZnFinger_BTB_dom_contain"/>
</dbReference>
<dbReference type="EMBL" id="CAXLJM020000099">
    <property type="protein sequence ID" value="CAL8133367.1"/>
    <property type="molecule type" value="Genomic_DNA"/>
</dbReference>
<dbReference type="InterPro" id="IPR036236">
    <property type="entry name" value="Znf_C2H2_sf"/>
</dbReference>
<feature type="domain" description="C2H2-type" evidence="3">
    <location>
        <begin position="153"/>
        <end position="181"/>
    </location>
</feature>
<gene>
    <name evidence="4" type="ORF">ODALV1_LOCUS25037</name>
</gene>
<sequence length="454" mass="51617">MHPTRNNVFLSRTRSGSSLVRSQQNDGRSPIGCPTVPTEACNLRKRNFHQLRKSLNTSSNNAGKIVKSQTKAEVKGLNSRRNGKAGAFNCEKIDKLFRTVRVSLPNSPKSSIRRKGESKRNDVFKCPRCKKGIIGLHNLKRHMLIHSRTRPTFKCQECGKELLSKESLNRHQRLIHEGERAFSCGLCAAALKTKENLIRHIQMTHSTSKEIARDMANEVGVAAEARPVPVPKRKISRATLLVRRSCARARHDPVSAYKCPECKMFFKSKHLQIRHLAIHKDVRPFGCQFCLWIFKRKDNLMVHLHRMHGKTEKAARKMVYGCSGPCRNIYNVRRCVQSSSTKPTSSGVGKSRKPAKNGKTKIIARAPLPNPKLKASDRDVIVIVGNLKFCTPRIRLQPCDADPRDCLPEQGCQTYDQWFWQDYCRAIDEQNLASLVQTEPEYEYTLVEMAELLL</sequence>
<dbReference type="Proteomes" id="UP001642540">
    <property type="component" value="Unassembled WGS sequence"/>
</dbReference>
<feature type="domain" description="C2H2-type" evidence="3">
    <location>
        <begin position="124"/>
        <end position="151"/>
    </location>
</feature>
<accession>A0ABP1RQT3</accession>
<feature type="compositionally biased region" description="Polar residues" evidence="2">
    <location>
        <begin position="337"/>
        <end position="348"/>
    </location>
</feature>
<evidence type="ECO:0000313" key="5">
    <source>
        <dbReference type="Proteomes" id="UP001642540"/>
    </source>
</evidence>
<keyword evidence="5" id="KW-1185">Reference proteome</keyword>
<evidence type="ECO:0000256" key="2">
    <source>
        <dbReference type="SAM" id="MobiDB-lite"/>
    </source>
</evidence>
<keyword evidence="1" id="KW-0479">Metal-binding</keyword>
<dbReference type="PANTHER" id="PTHR46105">
    <property type="entry name" value="AGAP004733-PA"/>
    <property type="match status" value="1"/>
</dbReference>
<evidence type="ECO:0000313" key="4">
    <source>
        <dbReference type="EMBL" id="CAL8133367.1"/>
    </source>
</evidence>
<reference evidence="4 5" key="1">
    <citation type="submission" date="2024-08" db="EMBL/GenBank/DDBJ databases">
        <authorList>
            <person name="Cucini C."/>
            <person name="Frati F."/>
        </authorList>
    </citation>
    <scope>NUCLEOTIDE SEQUENCE [LARGE SCALE GENOMIC DNA]</scope>
</reference>
<dbReference type="PROSITE" id="PS00028">
    <property type="entry name" value="ZINC_FINGER_C2H2_1"/>
    <property type="match status" value="5"/>
</dbReference>
<dbReference type="SUPFAM" id="SSF57667">
    <property type="entry name" value="beta-beta-alpha zinc fingers"/>
    <property type="match status" value="3"/>
</dbReference>
<organism evidence="4 5">
    <name type="scientific">Orchesella dallaii</name>
    <dbReference type="NCBI Taxonomy" id="48710"/>
    <lineage>
        <taxon>Eukaryota</taxon>
        <taxon>Metazoa</taxon>
        <taxon>Ecdysozoa</taxon>
        <taxon>Arthropoda</taxon>
        <taxon>Hexapoda</taxon>
        <taxon>Collembola</taxon>
        <taxon>Entomobryomorpha</taxon>
        <taxon>Entomobryoidea</taxon>
        <taxon>Orchesellidae</taxon>
        <taxon>Orchesellinae</taxon>
        <taxon>Orchesella</taxon>
    </lineage>
</organism>
<proteinExistence type="predicted"/>
<dbReference type="PANTHER" id="PTHR46105:SF28">
    <property type="entry name" value="ZINC FINGER PROTEIN 37-LIKE"/>
    <property type="match status" value="1"/>
</dbReference>
<protein>
    <recommendedName>
        <fullName evidence="3">C2H2-type domain-containing protein</fullName>
    </recommendedName>
</protein>
<evidence type="ECO:0000259" key="3">
    <source>
        <dbReference type="PROSITE" id="PS50157"/>
    </source>
</evidence>
<dbReference type="SMART" id="SM00355">
    <property type="entry name" value="ZnF_C2H2"/>
    <property type="match status" value="5"/>
</dbReference>
<keyword evidence="1" id="KW-0863">Zinc-finger</keyword>
<keyword evidence="1" id="KW-0862">Zinc</keyword>
<feature type="region of interest" description="Disordered" evidence="2">
    <location>
        <begin position="1"/>
        <end position="33"/>
    </location>
</feature>
<feature type="domain" description="C2H2-type" evidence="3">
    <location>
        <begin position="182"/>
        <end position="210"/>
    </location>
</feature>